<evidence type="ECO:0000256" key="1">
    <source>
        <dbReference type="ARBA" id="ARBA00006068"/>
    </source>
</evidence>
<accession>A0A6H0UD80</accession>
<dbReference type="RefSeq" id="WP_167838599.1">
    <property type="nucleotide sequence ID" value="NZ_CP047616.1"/>
</dbReference>
<feature type="domain" description="Cell envelope-related transcriptional attenuator" evidence="3">
    <location>
        <begin position="114"/>
        <end position="268"/>
    </location>
</feature>
<evidence type="ECO:0000259" key="3">
    <source>
        <dbReference type="Pfam" id="PF03816"/>
    </source>
</evidence>
<dbReference type="AlphaFoldDB" id="A0A6H0UD80"/>
<feature type="compositionally biased region" description="Low complexity" evidence="2">
    <location>
        <begin position="405"/>
        <end position="418"/>
    </location>
</feature>
<sequence>MKRSQRINYEARHGSKNTKNRKLKKNGKPKMRLWKKVLLGFLATILVFAGLIFAYATVVLNRTESDFKTTFSDLGLSSSKKSDDIIKATNPLTILLMGVDTGDSARSDLWSGQSDTMIVMTINPQTNTTTMVSLERDMLTSIIDKDGDVVETAKLNAAYANGGAVSAVSTIQQQIGLDIDKYALINMNGLKDLVDAVGGIEVDNKLGETISIEETEPDYTATVEPGKQHINGDQALVYARMRHQDPEGDIGRQARQREVITQIVSKILSLDSITKYEKILTAISGNMKTDFAVNGNSLKSLLGYKDAFQKMRSIKLQGLGEMINGISYQVMPANNLLSVQNALRLSLGKPIEKSLSPNIITFENYYGGYAPAATLPTVTTTVNGKSTEKTLLTDGEEASAEKASQESTSETAVTSETQYDVYGNPIY</sequence>
<dbReference type="NCBIfam" id="TIGR00350">
    <property type="entry name" value="lytR_cpsA_psr"/>
    <property type="match status" value="1"/>
</dbReference>
<dbReference type="Proteomes" id="UP000501945">
    <property type="component" value="Chromosome"/>
</dbReference>
<dbReference type="Pfam" id="PF03816">
    <property type="entry name" value="LytR_cpsA_psr"/>
    <property type="match status" value="1"/>
</dbReference>
<dbReference type="EMBL" id="CP047616">
    <property type="protein sequence ID" value="QIW53518.1"/>
    <property type="molecule type" value="Genomic_DNA"/>
</dbReference>
<dbReference type="Gene3D" id="3.40.630.190">
    <property type="entry name" value="LCP protein"/>
    <property type="match status" value="1"/>
</dbReference>
<dbReference type="InterPro" id="IPR050922">
    <property type="entry name" value="LytR/CpsA/Psr_CW_biosynth"/>
</dbReference>
<evidence type="ECO:0000313" key="4">
    <source>
        <dbReference type="EMBL" id="QIW53518.1"/>
    </source>
</evidence>
<gene>
    <name evidence="4" type="ORF">GU336_04830</name>
</gene>
<comment type="similarity">
    <text evidence="1">Belongs to the LytR/CpsA/Psr (LCP) family.</text>
</comment>
<dbReference type="PANTHER" id="PTHR33392">
    <property type="entry name" value="POLYISOPRENYL-TEICHOIC ACID--PEPTIDOGLYCAN TEICHOIC ACID TRANSFERASE TAGU"/>
    <property type="match status" value="1"/>
</dbReference>
<dbReference type="InterPro" id="IPR004474">
    <property type="entry name" value="LytR_CpsA_psr"/>
</dbReference>
<reference evidence="4 5" key="1">
    <citation type="submission" date="2019-12" db="EMBL/GenBank/DDBJ databases">
        <title>Whole genome sequences of Lactococcus raffinolactis strains isolated from sewage.</title>
        <authorList>
            <person name="Ybazeta G."/>
            <person name="Ross M."/>
            <person name="Brabant-Kirwan D."/>
            <person name="Saleh M."/>
            <person name="Dillon J.A."/>
            <person name="Splinter K."/>
            <person name="Nokhbeh R."/>
        </authorList>
    </citation>
    <scope>NUCLEOTIDE SEQUENCE [LARGE SCALE GENOMIC DNA]</scope>
    <source>
        <strain evidence="4 5">Lr_19_5</strain>
    </source>
</reference>
<feature type="region of interest" description="Disordered" evidence="2">
    <location>
        <begin position="394"/>
        <end position="427"/>
    </location>
</feature>
<evidence type="ECO:0000256" key="2">
    <source>
        <dbReference type="SAM" id="MobiDB-lite"/>
    </source>
</evidence>
<feature type="compositionally biased region" description="Basic residues" evidence="2">
    <location>
        <begin position="14"/>
        <end position="26"/>
    </location>
</feature>
<evidence type="ECO:0000313" key="5">
    <source>
        <dbReference type="Proteomes" id="UP000501945"/>
    </source>
</evidence>
<feature type="region of interest" description="Disordered" evidence="2">
    <location>
        <begin position="1"/>
        <end position="26"/>
    </location>
</feature>
<name>A0A6H0UD80_9LACT</name>
<organism evidence="4 5">
    <name type="scientific">Pseudolactococcus raffinolactis</name>
    <dbReference type="NCBI Taxonomy" id="1366"/>
    <lineage>
        <taxon>Bacteria</taxon>
        <taxon>Bacillati</taxon>
        <taxon>Bacillota</taxon>
        <taxon>Bacilli</taxon>
        <taxon>Lactobacillales</taxon>
        <taxon>Streptococcaceae</taxon>
        <taxon>Pseudolactococcus</taxon>
    </lineage>
</organism>
<proteinExistence type="inferred from homology"/>
<protein>
    <submittedName>
        <fullName evidence="4">LytR family transcriptional regulator</fullName>
    </submittedName>
</protein>
<dbReference type="PANTHER" id="PTHR33392:SF6">
    <property type="entry name" value="POLYISOPRENYL-TEICHOIC ACID--PEPTIDOGLYCAN TEICHOIC ACID TRANSFERASE TAGU"/>
    <property type="match status" value="1"/>
</dbReference>